<keyword evidence="5 6" id="KW-0720">Serine protease</keyword>
<dbReference type="Proteomes" id="UP000238415">
    <property type="component" value="Unassembled WGS sequence"/>
</dbReference>
<dbReference type="InterPro" id="IPR050131">
    <property type="entry name" value="Peptidase_S8_subtilisin-like"/>
</dbReference>
<keyword evidence="3" id="KW-0677">Repeat</keyword>
<feature type="domain" description="SLH" evidence="9">
    <location>
        <begin position="778"/>
        <end position="838"/>
    </location>
</feature>
<evidence type="ECO:0000256" key="7">
    <source>
        <dbReference type="RuleBase" id="RU003355"/>
    </source>
</evidence>
<dbReference type="EC" id="3.4.21.-" evidence="10"/>
<dbReference type="EMBL" id="PVXM01000052">
    <property type="protein sequence ID" value="PRR69750.1"/>
    <property type="molecule type" value="Genomic_DNA"/>
</dbReference>
<gene>
    <name evidence="10" type="ORF">MOHU_22900</name>
</gene>
<dbReference type="PROSITE" id="PS00138">
    <property type="entry name" value="SUBTILASE_SER"/>
    <property type="match status" value="1"/>
</dbReference>
<feature type="domain" description="SLH" evidence="9">
    <location>
        <begin position="904"/>
        <end position="963"/>
    </location>
</feature>
<evidence type="ECO:0000259" key="9">
    <source>
        <dbReference type="PROSITE" id="PS51272"/>
    </source>
</evidence>
<comment type="similarity">
    <text evidence="1 6 7">Belongs to the peptidase S8 family.</text>
</comment>
<evidence type="ECO:0000313" key="11">
    <source>
        <dbReference type="Proteomes" id="UP000238415"/>
    </source>
</evidence>
<keyword evidence="2 6" id="KW-0645">Protease</keyword>
<protein>
    <submittedName>
        <fullName evidence="10">Thermophilic serine proteinase</fullName>
        <ecNumber evidence="10">3.4.21.-</ecNumber>
    </submittedName>
</protein>
<keyword evidence="4 6" id="KW-0378">Hydrolase</keyword>
<dbReference type="OrthoDB" id="9798386at2"/>
<reference evidence="10 11" key="1">
    <citation type="submission" date="2018-03" db="EMBL/GenBank/DDBJ databases">
        <title>Genome sequence of Moorella humiferrea DSM 23265.</title>
        <authorList>
            <person name="Poehlein A."/>
            <person name="Daniel R."/>
        </authorList>
    </citation>
    <scope>NUCLEOTIDE SEQUENCE [LARGE SCALE GENOMIC DNA]</scope>
    <source>
        <strain evidence="10 11">DSM 23265</strain>
    </source>
</reference>
<dbReference type="InterPro" id="IPR000209">
    <property type="entry name" value="Peptidase_S8/S53_dom"/>
</dbReference>
<dbReference type="InterPro" id="IPR023828">
    <property type="entry name" value="Peptidase_S8_Ser-AS"/>
</dbReference>
<organism evidence="10 11">
    <name type="scientific">Neomoorella humiferrea</name>
    <dbReference type="NCBI Taxonomy" id="676965"/>
    <lineage>
        <taxon>Bacteria</taxon>
        <taxon>Bacillati</taxon>
        <taxon>Bacillota</taxon>
        <taxon>Clostridia</taxon>
        <taxon>Neomoorellales</taxon>
        <taxon>Neomoorellaceae</taxon>
        <taxon>Neomoorella</taxon>
    </lineage>
</organism>
<keyword evidence="11" id="KW-1185">Reference proteome</keyword>
<dbReference type="PANTHER" id="PTHR43806">
    <property type="entry name" value="PEPTIDASE S8"/>
    <property type="match status" value="1"/>
</dbReference>
<dbReference type="PROSITE" id="PS00137">
    <property type="entry name" value="SUBTILASE_HIS"/>
    <property type="match status" value="1"/>
</dbReference>
<feature type="active site" description="Charge relay system" evidence="6">
    <location>
        <position position="545"/>
    </location>
</feature>
<evidence type="ECO:0000256" key="8">
    <source>
        <dbReference type="SAM" id="MobiDB-lite"/>
    </source>
</evidence>
<sequence length="1039" mass="109940">MRVAQELPQNAALFKVTSGVPQAIETLKSDPRVEYVQPNFIYHCRTNDPLYSQQWGLVDAVYGVGVEDAWHYTQGSSEIIVAVLDTGVDFHHPDLKDSMWYDPATGAVGYDFAYNDPNPMDYNGHGTHVAGIIAAAANNGLGVAGVAPGVKIMAVKVLWDTGQGDTAAVVQGINYAVAHGAKVINMSLGYAGQPDRLLYDTIKAYPNVLFVVAAGNEGANNDDTFNNPASFTKDWPSYGITALPNVVSVAAVASPDSPNKGMLAQFSNFGPSSVTLGAPGESIWSTVPAPPAGGGVALAVYGESGDKVMFWGFGAEDMDDPSEGKSTAGAVYDSIVRVVYGFFGLTPAETQTRPLLVVDDDQAGSYPVDNEHKLVFPEVSTWYMNALSTAGYVYRLYTVPNDADGPAVDSSVYSGVIWFTGYAFLSNPATANFFDPNTWHPNLTQSDRSNLTQYLQAGGKLFLAGRSAGFLIEQDNFYHTFLGANFVYAWEGPSVLEGVYDPMTGKQYPLNRAVVGRFIDVLLPASNQAKVVLTYTPYEAWSGTSMATPFVSGGAALGYSLRPDLSPEQIISFLKQGVTHLSGLEGKVASGGTLNLGQLLAAVSALPAPGSGSGTGSGGSSGGTGDGGTGGAGGGGGGGAPPQSKGETPGLAEITVTGEKQEVSTHDGKVVMEIPAGALPIDAKVSVKLLADTPDKVPAGAVPLSPVVSIESSAEISAPVVLSLKFDPAKLEGLDPRCAMLFRQEQNGSWVPVGGKLDRRNNAIVVELNHFSNYAVMGLAQTFGDIKGHWAKNSIELLAARGIVHGVAPDRFAPEEPVTRAQMAALLANLKGLAPVTPAAPTFRDVDPASWYYGVVEAAAMAGLMKGYPDGTFRPEDTITREEMAALAVRLAGLKEVAEEVPFEDKESISPWARAAVSTAYARGLLRGVSANLFAPQGEVTRAQAAALLVRLAERLRLFEVTVEVTGTLTWSTVEKPHWEIQTEKENYVLLIDPGDKTVVRLLKSLEGQKVSVTGYLVEEPNIYMRGPVLKVLELRLGE</sequence>
<evidence type="ECO:0000256" key="5">
    <source>
        <dbReference type="ARBA" id="ARBA00022825"/>
    </source>
</evidence>
<dbReference type="PRINTS" id="PR00723">
    <property type="entry name" value="SUBTILISIN"/>
</dbReference>
<dbReference type="PROSITE" id="PS00136">
    <property type="entry name" value="SUBTILASE_ASP"/>
    <property type="match status" value="1"/>
</dbReference>
<dbReference type="PANTHER" id="PTHR43806:SF11">
    <property type="entry name" value="CEREVISIN-RELATED"/>
    <property type="match status" value="1"/>
</dbReference>
<dbReference type="SUPFAM" id="SSF52743">
    <property type="entry name" value="Subtilisin-like"/>
    <property type="match status" value="1"/>
</dbReference>
<dbReference type="PROSITE" id="PS51272">
    <property type="entry name" value="SLH"/>
    <property type="match status" value="3"/>
</dbReference>
<evidence type="ECO:0000256" key="2">
    <source>
        <dbReference type="ARBA" id="ARBA00022670"/>
    </source>
</evidence>
<dbReference type="InterPro" id="IPR023827">
    <property type="entry name" value="Peptidase_S8_Asp-AS"/>
</dbReference>
<dbReference type="AlphaFoldDB" id="A0A2T0ALW2"/>
<feature type="region of interest" description="Disordered" evidence="8">
    <location>
        <begin position="609"/>
        <end position="650"/>
    </location>
</feature>
<dbReference type="InterPro" id="IPR001119">
    <property type="entry name" value="SLH_dom"/>
</dbReference>
<dbReference type="RefSeq" id="WP_146127173.1">
    <property type="nucleotide sequence ID" value="NZ_CP136419.1"/>
</dbReference>
<dbReference type="InterPro" id="IPR036852">
    <property type="entry name" value="Peptidase_S8/S53_dom_sf"/>
</dbReference>
<dbReference type="Gene3D" id="3.40.50.200">
    <property type="entry name" value="Peptidase S8/S53 domain"/>
    <property type="match status" value="2"/>
</dbReference>
<dbReference type="GO" id="GO:0006508">
    <property type="term" value="P:proteolysis"/>
    <property type="evidence" value="ECO:0007669"/>
    <property type="project" value="UniProtKB-KW"/>
</dbReference>
<feature type="active site" description="Charge relay system" evidence="6">
    <location>
        <position position="85"/>
    </location>
</feature>
<dbReference type="PROSITE" id="PS51892">
    <property type="entry name" value="SUBTILASE"/>
    <property type="match status" value="1"/>
</dbReference>
<feature type="compositionally biased region" description="Gly residues" evidence="8">
    <location>
        <begin position="611"/>
        <end position="640"/>
    </location>
</feature>
<evidence type="ECO:0000256" key="4">
    <source>
        <dbReference type="ARBA" id="ARBA00022801"/>
    </source>
</evidence>
<name>A0A2T0ALW2_9FIRM</name>
<dbReference type="Pfam" id="PF00082">
    <property type="entry name" value="Peptidase_S8"/>
    <property type="match status" value="2"/>
</dbReference>
<evidence type="ECO:0000313" key="10">
    <source>
        <dbReference type="EMBL" id="PRR69750.1"/>
    </source>
</evidence>
<dbReference type="InterPro" id="IPR022398">
    <property type="entry name" value="Peptidase_S8_His-AS"/>
</dbReference>
<dbReference type="InterPro" id="IPR015500">
    <property type="entry name" value="Peptidase_S8_subtilisin-rel"/>
</dbReference>
<evidence type="ECO:0000256" key="1">
    <source>
        <dbReference type="ARBA" id="ARBA00011073"/>
    </source>
</evidence>
<feature type="domain" description="SLH" evidence="9">
    <location>
        <begin position="839"/>
        <end position="902"/>
    </location>
</feature>
<dbReference type="Gene3D" id="2.60.220.30">
    <property type="match status" value="1"/>
</dbReference>
<evidence type="ECO:0000256" key="3">
    <source>
        <dbReference type="ARBA" id="ARBA00022737"/>
    </source>
</evidence>
<proteinExistence type="inferred from homology"/>
<accession>A0A2T0ALW2</accession>
<comment type="caution">
    <text evidence="10">The sequence shown here is derived from an EMBL/GenBank/DDBJ whole genome shotgun (WGS) entry which is preliminary data.</text>
</comment>
<dbReference type="Pfam" id="PF00395">
    <property type="entry name" value="SLH"/>
    <property type="match status" value="3"/>
</dbReference>
<dbReference type="GO" id="GO:0004252">
    <property type="term" value="F:serine-type endopeptidase activity"/>
    <property type="evidence" value="ECO:0007669"/>
    <property type="project" value="UniProtKB-UniRule"/>
</dbReference>
<evidence type="ECO:0000256" key="6">
    <source>
        <dbReference type="PROSITE-ProRule" id="PRU01240"/>
    </source>
</evidence>
<feature type="active site" description="Charge relay system" evidence="6">
    <location>
        <position position="125"/>
    </location>
</feature>